<feature type="transmembrane region" description="Helical" evidence="5">
    <location>
        <begin position="91"/>
        <end position="113"/>
    </location>
</feature>
<reference evidence="7" key="1">
    <citation type="journal article" date="2014" name="Int. J. Syst. Evol. Microbiol.">
        <title>Complete genome sequence of Corynebacterium casei LMG S-19264T (=DSM 44701T), isolated from a smear-ripened cheese.</title>
        <authorList>
            <consortium name="US DOE Joint Genome Institute (JGI-PGF)"/>
            <person name="Walter F."/>
            <person name="Albersmeier A."/>
            <person name="Kalinowski J."/>
            <person name="Ruckert C."/>
        </authorList>
    </citation>
    <scope>NUCLEOTIDE SEQUENCE</scope>
    <source>
        <strain evidence="7">CCM 8711</strain>
    </source>
</reference>
<evidence type="ECO:0000256" key="2">
    <source>
        <dbReference type="ARBA" id="ARBA00022692"/>
    </source>
</evidence>
<sequence>MANSSTWQRILQNKFARFLLSAGTGFLVDILAFYFFDGFVFTQKTYTILGHVTSNHALSLIVSFSLGVLVNFLITRYLVFSESRLPFAQQLMRFGLVAFIGYFANLEVLKLFIRYLNFAPPVARITAALSLFLASYFIHKIFSFNLSLRNHAAKSN</sequence>
<evidence type="ECO:0000313" key="8">
    <source>
        <dbReference type="Proteomes" id="UP000662074"/>
    </source>
</evidence>
<dbReference type="GO" id="GO:0000271">
    <property type="term" value="P:polysaccharide biosynthetic process"/>
    <property type="evidence" value="ECO:0007669"/>
    <property type="project" value="InterPro"/>
</dbReference>
<keyword evidence="8" id="KW-1185">Reference proteome</keyword>
<organism evidence="7 8">
    <name type="scientific">Mucilaginibacter galii</name>
    <dbReference type="NCBI Taxonomy" id="2005073"/>
    <lineage>
        <taxon>Bacteria</taxon>
        <taxon>Pseudomonadati</taxon>
        <taxon>Bacteroidota</taxon>
        <taxon>Sphingobacteriia</taxon>
        <taxon>Sphingobacteriales</taxon>
        <taxon>Sphingobacteriaceae</taxon>
        <taxon>Mucilaginibacter</taxon>
    </lineage>
</organism>
<reference evidence="7" key="2">
    <citation type="submission" date="2020-09" db="EMBL/GenBank/DDBJ databases">
        <authorList>
            <person name="Sun Q."/>
            <person name="Sedlacek I."/>
        </authorList>
    </citation>
    <scope>NUCLEOTIDE SEQUENCE</scope>
    <source>
        <strain evidence="7">CCM 8711</strain>
    </source>
</reference>
<dbReference type="Pfam" id="PF04138">
    <property type="entry name" value="GtrA_DPMS_TM"/>
    <property type="match status" value="1"/>
</dbReference>
<dbReference type="EMBL" id="BMDO01000007">
    <property type="protein sequence ID" value="GGI51373.1"/>
    <property type="molecule type" value="Genomic_DNA"/>
</dbReference>
<evidence type="ECO:0000256" key="5">
    <source>
        <dbReference type="SAM" id="Phobius"/>
    </source>
</evidence>
<feature type="domain" description="GtrA/DPMS transmembrane" evidence="6">
    <location>
        <begin position="17"/>
        <end position="144"/>
    </location>
</feature>
<dbReference type="InterPro" id="IPR007267">
    <property type="entry name" value="GtrA_DPMS_TM"/>
</dbReference>
<keyword evidence="2 5" id="KW-0812">Transmembrane</keyword>
<feature type="transmembrane region" description="Helical" evidence="5">
    <location>
        <begin position="56"/>
        <end position="79"/>
    </location>
</feature>
<dbReference type="Proteomes" id="UP000662074">
    <property type="component" value="Unassembled WGS sequence"/>
</dbReference>
<keyword evidence="4 5" id="KW-0472">Membrane</keyword>
<comment type="caution">
    <text evidence="7">The sequence shown here is derived from an EMBL/GenBank/DDBJ whole genome shotgun (WGS) entry which is preliminary data.</text>
</comment>
<evidence type="ECO:0000256" key="1">
    <source>
        <dbReference type="ARBA" id="ARBA00004141"/>
    </source>
</evidence>
<dbReference type="AlphaFoldDB" id="A0A917J9P5"/>
<proteinExistence type="predicted"/>
<dbReference type="GO" id="GO:0016020">
    <property type="term" value="C:membrane"/>
    <property type="evidence" value="ECO:0007669"/>
    <property type="project" value="UniProtKB-SubCell"/>
</dbReference>
<protein>
    <recommendedName>
        <fullName evidence="6">GtrA/DPMS transmembrane domain-containing protein</fullName>
    </recommendedName>
</protein>
<feature type="transmembrane region" description="Helical" evidence="5">
    <location>
        <begin position="125"/>
        <end position="148"/>
    </location>
</feature>
<evidence type="ECO:0000256" key="4">
    <source>
        <dbReference type="ARBA" id="ARBA00023136"/>
    </source>
</evidence>
<accession>A0A917J9P5</accession>
<keyword evidence="3 5" id="KW-1133">Transmembrane helix</keyword>
<gene>
    <name evidence="7" type="ORF">GCM10011425_25850</name>
</gene>
<comment type="subcellular location">
    <subcellularLocation>
        <location evidence="1">Membrane</location>
        <topology evidence="1">Multi-pass membrane protein</topology>
    </subcellularLocation>
</comment>
<evidence type="ECO:0000313" key="7">
    <source>
        <dbReference type="EMBL" id="GGI51373.1"/>
    </source>
</evidence>
<evidence type="ECO:0000256" key="3">
    <source>
        <dbReference type="ARBA" id="ARBA00022989"/>
    </source>
</evidence>
<evidence type="ECO:0000259" key="6">
    <source>
        <dbReference type="Pfam" id="PF04138"/>
    </source>
</evidence>
<name>A0A917J9P5_9SPHI</name>
<feature type="transmembrane region" description="Helical" evidence="5">
    <location>
        <begin position="15"/>
        <end position="36"/>
    </location>
</feature>
<dbReference type="RefSeq" id="WP_377170983.1">
    <property type="nucleotide sequence ID" value="NZ_CBCSDW010000006.1"/>
</dbReference>